<name>A0AA40BHW7_9PEZI</name>
<dbReference type="Proteomes" id="UP001172101">
    <property type="component" value="Unassembled WGS sequence"/>
</dbReference>
<evidence type="ECO:0000313" key="5">
    <source>
        <dbReference type="Proteomes" id="UP001172101"/>
    </source>
</evidence>
<gene>
    <name evidence="4" type="ORF">B0T26DRAFT_688886</name>
</gene>
<keyword evidence="5" id="KW-1185">Reference proteome</keyword>
<dbReference type="SUPFAM" id="SSF54495">
    <property type="entry name" value="UBC-like"/>
    <property type="match status" value="1"/>
</dbReference>
<evidence type="ECO:0000313" key="4">
    <source>
        <dbReference type="EMBL" id="KAK0734548.1"/>
    </source>
</evidence>
<evidence type="ECO:0000256" key="1">
    <source>
        <dbReference type="SAM" id="Coils"/>
    </source>
</evidence>
<dbReference type="PROSITE" id="PS50127">
    <property type="entry name" value="UBC_2"/>
    <property type="match status" value="1"/>
</dbReference>
<feature type="region of interest" description="Disordered" evidence="2">
    <location>
        <begin position="213"/>
        <end position="232"/>
    </location>
</feature>
<dbReference type="EMBL" id="JAUIRO010000001">
    <property type="protein sequence ID" value="KAK0734548.1"/>
    <property type="molecule type" value="Genomic_DNA"/>
</dbReference>
<dbReference type="GeneID" id="85324278"/>
<dbReference type="InterPro" id="IPR000608">
    <property type="entry name" value="UBC"/>
</dbReference>
<proteinExistence type="predicted"/>
<comment type="caution">
    <text evidence="4">The sequence shown here is derived from an EMBL/GenBank/DDBJ whole genome shotgun (WGS) entry which is preliminary data.</text>
</comment>
<feature type="coiled-coil region" evidence="1">
    <location>
        <begin position="322"/>
        <end position="353"/>
    </location>
</feature>
<dbReference type="InterPro" id="IPR016135">
    <property type="entry name" value="UBQ-conjugating_enzyme/RWD"/>
</dbReference>
<keyword evidence="1" id="KW-0175">Coiled coil</keyword>
<dbReference type="Gene3D" id="3.10.110.10">
    <property type="entry name" value="Ubiquitin Conjugating Enzyme"/>
    <property type="match status" value="1"/>
</dbReference>
<evidence type="ECO:0000256" key="2">
    <source>
        <dbReference type="SAM" id="MobiDB-lite"/>
    </source>
</evidence>
<organism evidence="4 5">
    <name type="scientific">Lasiosphaeria miniovina</name>
    <dbReference type="NCBI Taxonomy" id="1954250"/>
    <lineage>
        <taxon>Eukaryota</taxon>
        <taxon>Fungi</taxon>
        <taxon>Dikarya</taxon>
        <taxon>Ascomycota</taxon>
        <taxon>Pezizomycotina</taxon>
        <taxon>Sordariomycetes</taxon>
        <taxon>Sordariomycetidae</taxon>
        <taxon>Sordariales</taxon>
        <taxon>Lasiosphaeriaceae</taxon>
        <taxon>Lasiosphaeria</taxon>
    </lineage>
</organism>
<dbReference type="SMART" id="SM00212">
    <property type="entry name" value="UBCc"/>
    <property type="match status" value="1"/>
</dbReference>
<feature type="domain" description="UBC core" evidence="3">
    <location>
        <begin position="338"/>
        <end position="443"/>
    </location>
</feature>
<dbReference type="AlphaFoldDB" id="A0AA40BHW7"/>
<protein>
    <recommendedName>
        <fullName evidence="3">UBC core domain-containing protein</fullName>
    </recommendedName>
</protein>
<evidence type="ECO:0000259" key="3">
    <source>
        <dbReference type="PROSITE" id="PS50127"/>
    </source>
</evidence>
<dbReference type="Pfam" id="PF00179">
    <property type="entry name" value="UQ_con"/>
    <property type="match status" value="1"/>
</dbReference>
<dbReference type="PANTHER" id="PTHR24068">
    <property type="entry name" value="UBIQUITIN-CONJUGATING ENZYME E2"/>
    <property type="match status" value="1"/>
</dbReference>
<dbReference type="RefSeq" id="XP_060303425.1">
    <property type="nucleotide sequence ID" value="XM_060441008.1"/>
</dbReference>
<accession>A0AA40BHW7</accession>
<sequence>MDPLSITASVAGILSAAAQVAKILGQVKDAPETIKSIVVEVNHIKIVVTALQRFIDRTVRLDPERAALIQLEDVVTILTQTVLVFSELETVVRGASSSSQDAISRLRDRVTWTWQQGAALRLVGQLQQHKTSLGLLLQIIQCESNVEAFDSAASLQDHIEQQLERDSDLAFRLQQLDLPPGAIELDDLTPLGPGSPDGDTAESAEVEVQVRALGNGHPPEPPPIPPSSNVTADAASMPQANFDDILSETWVYNRNRDRETDAASTILTTRSRAWSILSGLSLAQISVIAVIKLPLNDTELKRFLSLAFSSAMDSSSTIAETSESQTQDHQRLRNTMSNVERRLKKELADLERNPNLNWAAGPIGDNMLDWQATIMAPNESLYSGGFFFLSIDFPIAYPLTQPRVNFTTRIYHPNINSKGEIRGVEMLAKQWYPMFTISNGTKA</sequence>
<reference evidence="4" key="1">
    <citation type="submission" date="2023-06" db="EMBL/GenBank/DDBJ databases">
        <title>Genome-scale phylogeny and comparative genomics of the fungal order Sordariales.</title>
        <authorList>
            <consortium name="Lawrence Berkeley National Laboratory"/>
            <person name="Hensen N."/>
            <person name="Bonometti L."/>
            <person name="Westerberg I."/>
            <person name="Brannstrom I.O."/>
            <person name="Guillou S."/>
            <person name="Cros-Aarteil S."/>
            <person name="Calhoun S."/>
            <person name="Haridas S."/>
            <person name="Kuo A."/>
            <person name="Mondo S."/>
            <person name="Pangilinan J."/>
            <person name="Riley R."/>
            <person name="LaButti K."/>
            <person name="Andreopoulos B."/>
            <person name="Lipzen A."/>
            <person name="Chen C."/>
            <person name="Yanf M."/>
            <person name="Daum C."/>
            <person name="Ng V."/>
            <person name="Clum A."/>
            <person name="Steindorff A."/>
            <person name="Ohm R."/>
            <person name="Martin F."/>
            <person name="Silar P."/>
            <person name="Natvig D."/>
            <person name="Lalanne C."/>
            <person name="Gautier V."/>
            <person name="Ament-velasquez S.L."/>
            <person name="Kruys A."/>
            <person name="Hutchinson M.I."/>
            <person name="Powell A.J."/>
            <person name="Barry K."/>
            <person name="Miller A.N."/>
            <person name="Grigoriev I.V."/>
            <person name="Debuchy R."/>
            <person name="Gladieux P."/>
            <person name="Thoren M.H."/>
            <person name="Johannesson H."/>
        </authorList>
    </citation>
    <scope>NUCLEOTIDE SEQUENCE</scope>
    <source>
        <strain evidence="4">SMH2392-1A</strain>
    </source>
</reference>